<protein>
    <recommendedName>
        <fullName evidence="4">Helicase/UvrB N-terminal domain-containing protein</fullName>
    </recommendedName>
</protein>
<evidence type="ECO:0000313" key="3">
    <source>
        <dbReference type="Proteomes" id="UP000233769"/>
    </source>
</evidence>
<feature type="compositionally biased region" description="Basic residues" evidence="1">
    <location>
        <begin position="445"/>
        <end position="454"/>
    </location>
</feature>
<dbReference type="EMBL" id="LT962688">
    <property type="protein sequence ID" value="SOR31756.1"/>
    <property type="molecule type" value="Genomic_DNA"/>
</dbReference>
<dbReference type="AlphaFoldDB" id="A0A2N9AWP6"/>
<evidence type="ECO:0000313" key="2">
    <source>
        <dbReference type="EMBL" id="SOR31756.1"/>
    </source>
</evidence>
<dbReference type="Proteomes" id="UP000233769">
    <property type="component" value="Chromosome tk0001"/>
</dbReference>
<sequence length="873" mass="96583">MIIHIFNALAGAGKTRACVRYAHRLADAGQKVLFVQPTKHLITKTIADELQPLNPAYPVQAIHGGNRISKSVIADIVAHFQKAAPGRGEVLFITHAAFLLIPYVERKAEWTLIMDEVPQIDCFEELCLPDTHHLITPFLELVPGGAAYGRLVTREDARGSGGRPMSLTTIARNKHGDALFDVLGSFAYRVTSDHWEVSADQARYERMIRGEKEGGVLSTYSLLKPSIFAGFKQVLVASACMTDTMLYRVFMAQGIVLKPVGGTLLKDLRYLKHEHGDRITIFYAAEEAWSKRYRDKRIEGEDATVLDRVRQAVGSLVGTDPFIWMGNTDLRDDFFAQVGAGRLPNTPHGLNSFQGYHNVVVVSALNPPPAHFHFMEARGISGEELRTGGYKTAVYQAVMRCSIRNPEDATPKRVVVMDRDTAEWLADLFPGAAVEPLPGMGVVPRKGKAGRPRQHASNAAKAKAHRDQQKREWLAQLDLINHTSLVTGRYPVFDQEVRGEMREFARDDISLLERDYVTVSPTPLAPPRTCGTAFASIYDSAPLDHVDHEDDDVFIAGLRDLHTRVVAKEDAGVFSPAHFDPDKAAETGRGLDNVTHLRGIWLDNDGGDLTHTAFAALFPYLRIVVWNTASSTAALPRWRAFIPTTCAMSMDVHALIMAQIERVLNRAGFWGKRQLEKRPGLKDRRCHGFDESKFNAASLFYLPCQAKDPADSFFIDYGEGDPKRGPLDLHAWIDECILNLRAKPEPAAAALPDPVALLPTAKPPLTKAVCSKLQAMRDALEAEKAQTSAGRREAWISAAIERWRETAPIPGTGHAGFFTLAAALHRAGLHEADIRSKLYDEAGFAHSPRERRGEIKGILTSLRRRGTIGRAAR</sequence>
<accession>A0A2N9AWP6</accession>
<feature type="region of interest" description="Disordered" evidence="1">
    <location>
        <begin position="445"/>
        <end position="467"/>
    </location>
</feature>
<reference evidence="3" key="1">
    <citation type="submission" date="2017-10" db="EMBL/GenBank/DDBJ databases">
        <authorList>
            <person name="Regsiter A."/>
            <person name="William W."/>
        </authorList>
    </citation>
    <scope>NUCLEOTIDE SEQUENCE [LARGE SCALE GENOMIC DNA]</scope>
</reference>
<organism evidence="2 3">
    <name type="scientific">Methylorubrum extorquens</name>
    <name type="common">Methylobacterium dichloromethanicum</name>
    <name type="synonym">Methylobacterium extorquens</name>
    <dbReference type="NCBI Taxonomy" id="408"/>
    <lineage>
        <taxon>Bacteria</taxon>
        <taxon>Pseudomonadati</taxon>
        <taxon>Pseudomonadota</taxon>
        <taxon>Alphaproteobacteria</taxon>
        <taxon>Hyphomicrobiales</taxon>
        <taxon>Methylobacteriaceae</taxon>
        <taxon>Methylorubrum</taxon>
    </lineage>
</organism>
<gene>
    <name evidence="2" type="ORF">TK0001_5180</name>
</gene>
<name>A0A2N9AWP6_METEX</name>
<dbReference type="SUPFAM" id="SSF52540">
    <property type="entry name" value="P-loop containing nucleoside triphosphate hydrolases"/>
    <property type="match status" value="1"/>
</dbReference>
<evidence type="ECO:0008006" key="4">
    <source>
        <dbReference type="Google" id="ProtNLM"/>
    </source>
</evidence>
<evidence type="ECO:0000256" key="1">
    <source>
        <dbReference type="SAM" id="MobiDB-lite"/>
    </source>
</evidence>
<dbReference type="InterPro" id="IPR027417">
    <property type="entry name" value="P-loop_NTPase"/>
</dbReference>
<proteinExistence type="predicted"/>